<dbReference type="PANTHER" id="PTHR11552:SF147">
    <property type="entry name" value="CHOLINE DEHYDROGENASE, MITOCHONDRIAL"/>
    <property type="match status" value="1"/>
</dbReference>
<dbReference type="EMBL" id="JAGDFM010000241">
    <property type="protein sequence ID" value="KAG7381546.1"/>
    <property type="molecule type" value="Genomic_DNA"/>
</dbReference>
<dbReference type="Pfam" id="PF05199">
    <property type="entry name" value="GMC_oxred_C"/>
    <property type="match status" value="1"/>
</dbReference>
<sequence length="429" mass="47646">MLRHALQRRSASSLRTVQEVDYVIVGGGSAGCVLANRLSADASTSVLLVETGPTDRGLFDSIRLAMPALLPANLIDDRYNWNYATEPQHHLNGRRLHACWAARRLSTRCFTTGAMHWTTTTGSRPGPTGGATRTACRTSRRLKPIRGGDGPLHVTRRLQRDQPLYQCSSMLRCRRDTRSRKTLRIPTGRRGVVGPHDPEWAEMQRLGCVLDGERAGSAELDGSYGYVREQSGVEVEVEPAKASTKGEPPNKLLRAAKKVILSATIADAVWCGRRRALERGWCARGAPPPHGRAEHGGAPWWRGWGFSGSSPRLALGHRHTLKRGFLRSAPGKRHPDLKWQFLPGASDEDRQPLRDGHAMMLHCTPLRATSRGYIKLRSANPREHPIIQPNYLATENDRVDMRNGVRLTRQVLQQQAFDAYRGEAISPAE</sequence>
<feature type="domain" description="Glucose-methanol-choline oxidoreductase C-terminal" evidence="1">
    <location>
        <begin position="369"/>
        <end position="416"/>
    </location>
</feature>
<dbReference type="AlphaFoldDB" id="A0A8T1VKT7"/>
<evidence type="ECO:0000313" key="2">
    <source>
        <dbReference type="EMBL" id="KAG7381546.1"/>
    </source>
</evidence>
<dbReference type="OrthoDB" id="269227at2759"/>
<dbReference type="InterPro" id="IPR012132">
    <property type="entry name" value="GMC_OxRdtase"/>
</dbReference>
<comment type="caution">
    <text evidence="2">The sequence shown here is derived from an EMBL/GenBank/DDBJ whole genome shotgun (WGS) entry which is preliminary data.</text>
</comment>
<dbReference type="PANTHER" id="PTHR11552">
    <property type="entry name" value="GLUCOSE-METHANOL-CHOLINE GMC OXIDOREDUCTASE"/>
    <property type="match status" value="1"/>
</dbReference>
<proteinExistence type="predicted"/>
<organism evidence="2 3">
    <name type="scientific">Phytophthora pseudosyringae</name>
    <dbReference type="NCBI Taxonomy" id="221518"/>
    <lineage>
        <taxon>Eukaryota</taxon>
        <taxon>Sar</taxon>
        <taxon>Stramenopiles</taxon>
        <taxon>Oomycota</taxon>
        <taxon>Peronosporomycetes</taxon>
        <taxon>Peronosporales</taxon>
        <taxon>Peronosporaceae</taxon>
        <taxon>Phytophthora</taxon>
    </lineage>
</organism>
<name>A0A8T1VKT7_9STRA</name>
<dbReference type="PROSITE" id="PS51257">
    <property type="entry name" value="PROKAR_LIPOPROTEIN"/>
    <property type="match status" value="1"/>
</dbReference>
<keyword evidence="3" id="KW-1185">Reference proteome</keyword>
<dbReference type="GO" id="GO:0050660">
    <property type="term" value="F:flavin adenine dinucleotide binding"/>
    <property type="evidence" value="ECO:0007669"/>
    <property type="project" value="InterPro"/>
</dbReference>
<evidence type="ECO:0000313" key="3">
    <source>
        <dbReference type="Proteomes" id="UP000694044"/>
    </source>
</evidence>
<accession>A0A8T1VKT7</accession>
<dbReference type="InterPro" id="IPR007867">
    <property type="entry name" value="GMC_OxRtase_C"/>
</dbReference>
<dbReference type="Proteomes" id="UP000694044">
    <property type="component" value="Unassembled WGS sequence"/>
</dbReference>
<evidence type="ECO:0000259" key="1">
    <source>
        <dbReference type="Pfam" id="PF05199"/>
    </source>
</evidence>
<dbReference type="GO" id="GO:0016614">
    <property type="term" value="F:oxidoreductase activity, acting on CH-OH group of donors"/>
    <property type="evidence" value="ECO:0007669"/>
    <property type="project" value="InterPro"/>
</dbReference>
<protein>
    <recommendedName>
        <fullName evidence="1">Glucose-methanol-choline oxidoreductase C-terminal domain-containing protein</fullName>
    </recommendedName>
</protein>
<reference evidence="2" key="1">
    <citation type="submission" date="2021-02" db="EMBL/GenBank/DDBJ databases">
        <authorList>
            <person name="Palmer J.M."/>
        </authorList>
    </citation>
    <scope>NUCLEOTIDE SEQUENCE</scope>
    <source>
        <strain evidence="2">SCRP734</strain>
    </source>
</reference>
<gene>
    <name evidence="2" type="ORF">PHYPSEUDO_005929</name>
</gene>